<feature type="transmembrane region" description="Helical" evidence="1">
    <location>
        <begin position="141"/>
        <end position="159"/>
    </location>
</feature>
<evidence type="ECO:0000313" key="3">
    <source>
        <dbReference type="Proteomes" id="UP001165460"/>
    </source>
</evidence>
<keyword evidence="1" id="KW-0812">Transmembrane</keyword>
<feature type="transmembrane region" description="Helical" evidence="1">
    <location>
        <begin position="317"/>
        <end position="334"/>
    </location>
</feature>
<keyword evidence="3" id="KW-1185">Reference proteome</keyword>
<feature type="transmembrane region" description="Helical" evidence="1">
    <location>
        <begin position="293"/>
        <end position="311"/>
    </location>
</feature>
<organism evidence="2 3">
    <name type="scientific">Pedobacter montanisoli</name>
    <dbReference type="NCBI Taxonomy" id="2923277"/>
    <lineage>
        <taxon>Bacteria</taxon>
        <taxon>Pseudomonadati</taxon>
        <taxon>Bacteroidota</taxon>
        <taxon>Sphingobacteriia</taxon>
        <taxon>Sphingobacteriales</taxon>
        <taxon>Sphingobacteriaceae</taxon>
        <taxon>Pedobacter</taxon>
    </lineage>
</organism>
<evidence type="ECO:0000313" key="2">
    <source>
        <dbReference type="EMBL" id="MCJ0742654.1"/>
    </source>
</evidence>
<name>A0ABS9ZWH6_9SPHI</name>
<protein>
    <submittedName>
        <fullName evidence="2">DUF2157 domain-containing protein</fullName>
    </submittedName>
</protein>
<sequence>MRKVNADKAQFLDEMIDYWKAEDLIDEQTADNLQKSFISKSFDWKRLAKYSFWIALACCFISLSALLLDEKLLKYLKKIYNTPDIVISLLSAVGAAIAYYFGLKFKQSKPQNIFSNEALILTGVILTANAIAYFGKSLDKQSGHFSLLILFALLLYLLLAYKFKSVLIWLFSMLVAGIWFGTETAYLSNYGGHFIGLGYPLRYVIFGAIIILISRWVKNSKISLFYEVTYFSGLLYFFMALLFLSIFGNYDSFEEWHRIRQYSLFYWAILSAGLCLSAVFYGLKYNDKMAREFGLIFLFINLYIRYFEYFWDNMHKAIFFLILGLSFVFIGRKAEKIWNLEFIKKK</sequence>
<keyword evidence="1" id="KW-0472">Membrane</keyword>
<feature type="transmembrane region" description="Helical" evidence="1">
    <location>
        <begin position="166"/>
        <end position="187"/>
    </location>
</feature>
<keyword evidence="1" id="KW-1133">Transmembrane helix</keyword>
<feature type="transmembrane region" description="Helical" evidence="1">
    <location>
        <begin position="50"/>
        <end position="68"/>
    </location>
</feature>
<gene>
    <name evidence="2" type="ORF">MMF97_08025</name>
</gene>
<proteinExistence type="predicted"/>
<feature type="transmembrane region" description="Helical" evidence="1">
    <location>
        <begin position="80"/>
        <end position="101"/>
    </location>
</feature>
<accession>A0ABS9ZWH6</accession>
<dbReference type="EMBL" id="JALGBH010000002">
    <property type="protein sequence ID" value="MCJ0742654.1"/>
    <property type="molecule type" value="Genomic_DNA"/>
</dbReference>
<feature type="transmembrane region" description="Helical" evidence="1">
    <location>
        <begin position="264"/>
        <end position="281"/>
    </location>
</feature>
<dbReference type="RefSeq" id="WP_243361317.1">
    <property type="nucleotide sequence ID" value="NZ_JALGBH010000002.1"/>
</dbReference>
<dbReference type="Proteomes" id="UP001165460">
    <property type="component" value="Unassembled WGS sequence"/>
</dbReference>
<feature type="transmembrane region" description="Helical" evidence="1">
    <location>
        <begin position="113"/>
        <end position="135"/>
    </location>
</feature>
<feature type="transmembrane region" description="Helical" evidence="1">
    <location>
        <begin position="199"/>
        <end position="217"/>
    </location>
</feature>
<evidence type="ECO:0000256" key="1">
    <source>
        <dbReference type="SAM" id="Phobius"/>
    </source>
</evidence>
<feature type="transmembrane region" description="Helical" evidence="1">
    <location>
        <begin position="224"/>
        <end position="244"/>
    </location>
</feature>
<reference evidence="2" key="1">
    <citation type="submission" date="2022-03" db="EMBL/GenBank/DDBJ databases">
        <authorList>
            <person name="Woo C.Y."/>
        </authorList>
    </citation>
    <scope>NUCLEOTIDE SEQUENCE</scope>
    <source>
        <strain evidence="2">CYS-01</strain>
    </source>
</reference>
<comment type="caution">
    <text evidence="2">The sequence shown here is derived from an EMBL/GenBank/DDBJ whole genome shotgun (WGS) entry which is preliminary data.</text>
</comment>